<reference evidence="2 3" key="1">
    <citation type="journal article" date="2018" name="Front. Plant Sci.">
        <title>Red Clover (Trifolium pratense) and Zigzag Clover (T. medium) - A Picture of Genomic Similarities and Differences.</title>
        <authorList>
            <person name="Dluhosova J."/>
            <person name="Istvanek J."/>
            <person name="Nedelnik J."/>
            <person name="Repkova J."/>
        </authorList>
    </citation>
    <scope>NUCLEOTIDE SEQUENCE [LARGE SCALE GENOMIC DNA]</scope>
    <source>
        <strain evidence="3">cv. 10/8</strain>
        <tissue evidence="2">Leaf</tissue>
    </source>
</reference>
<comment type="caution">
    <text evidence="2">The sequence shown here is derived from an EMBL/GenBank/DDBJ whole genome shotgun (WGS) entry which is preliminary data.</text>
</comment>
<sequence length="51" mass="6042">NIVLEMEEEEERVREGDDDGPAKVRRLAWVNPYEGKPEPTEFPGDRPIRRY</sequence>
<evidence type="ECO:0000313" key="3">
    <source>
        <dbReference type="Proteomes" id="UP000265520"/>
    </source>
</evidence>
<name>A0A392U5J6_9FABA</name>
<evidence type="ECO:0000313" key="2">
    <source>
        <dbReference type="EMBL" id="MCI68067.1"/>
    </source>
</evidence>
<feature type="compositionally biased region" description="Acidic residues" evidence="1">
    <location>
        <begin position="1"/>
        <end position="10"/>
    </location>
</feature>
<dbReference type="EMBL" id="LXQA010730028">
    <property type="protein sequence ID" value="MCI68067.1"/>
    <property type="molecule type" value="Genomic_DNA"/>
</dbReference>
<evidence type="ECO:0000256" key="1">
    <source>
        <dbReference type="SAM" id="MobiDB-lite"/>
    </source>
</evidence>
<keyword evidence="3" id="KW-1185">Reference proteome</keyword>
<protein>
    <submittedName>
        <fullName evidence="2">Uncharacterized protein</fullName>
    </submittedName>
</protein>
<proteinExistence type="predicted"/>
<dbReference type="AlphaFoldDB" id="A0A392U5J6"/>
<dbReference type="Proteomes" id="UP000265520">
    <property type="component" value="Unassembled WGS sequence"/>
</dbReference>
<feature type="compositionally biased region" description="Basic and acidic residues" evidence="1">
    <location>
        <begin position="35"/>
        <end position="51"/>
    </location>
</feature>
<feature type="non-terminal residue" evidence="2">
    <location>
        <position position="1"/>
    </location>
</feature>
<feature type="region of interest" description="Disordered" evidence="1">
    <location>
        <begin position="1"/>
        <end position="22"/>
    </location>
</feature>
<feature type="region of interest" description="Disordered" evidence="1">
    <location>
        <begin position="32"/>
        <end position="51"/>
    </location>
</feature>
<accession>A0A392U5J6</accession>
<organism evidence="2 3">
    <name type="scientific">Trifolium medium</name>
    <dbReference type="NCBI Taxonomy" id="97028"/>
    <lineage>
        <taxon>Eukaryota</taxon>
        <taxon>Viridiplantae</taxon>
        <taxon>Streptophyta</taxon>
        <taxon>Embryophyta</taxon>
        <taxon>Tracheophyta</taxon>
        <taxon>Spermatophyta</taxon>
        <taxon>Magnoliopsida</taxon>
        <taxon>eudicotyledons</taxon>
        <taxon>Gunneridae</taxon>
        <taxon>Pentapetalae</taxon>
        <taxon>rosids</taxon>
        <taxon>fabids</taxon>
        <taxon>Fabales</taxon>
        <taxon>Fabaceae</taxon>
        <taxon>Papilionoideae</taxon>
        <taxon>50 kb inversion clade</taxon>
        <taxon>NPAAA clade</taxon>
        <taxon>Hologalegina</taxon>
        <taxon>IRL clade</taxon>
        <taxon>Trifolieae</taxon>
        <taxon>Trifolium</taxon>
    </lineage>
</organism>